<keyword evidence="3" id="KW-1185">Reference proteome</keyword>
<dbReference type="CDD" id="cd04301">
    <property type="entry name" value="NAT_SF"/>
    <property type="match status" value="1"/>
</dbReference>
<sequence>MAIEPESRSDTITGGGGRRVGLQAIAATGWGFTERAYIGDWDLRASGGHTARANSALPIGDSGMPLSQTLHAVGEWYAERNLPAQIQTIDGSPLDEAIAGLGHWETHRPALRQSAPLSPVLEILRSSTDPLRVASITPELPEDYFTVYRRGYGIPEFRTILTSGDALIAFAVVRADNGDALCVGRLAIDTGTGYAGIAGLATADHARRRGLARIVMRDLLASAAEHGAENTYLEVDEENAPALALYAALGYATAHRYHSRRLSRQDVAG</sequence>
<dbReference type="InParanoid" id="C7Q790"/>
<feature type="domain" description="N-acetyltransferase" evidence="1">
    <location>
        <begin position="131"/>
        <end position="269"/>
    </location>
</feature>
<accession>C7Q790</accession>
<dbReference type="InterPro" id="IPR056935">
    <property type="entry name" value="Rv0428c-like_C"/>
</dbReference>
<keyword evidence="2" id="KW-0808">Transferase</keyword>
<gene>
    <name evidence="2" type="ordered locus">Caci_1253</name>
</gene>
<dbReference type="GO" id="GO:0016747">
    <property type="term" value="F:acyltransferase activity, transferring groups other than amino-acyl groups"/>
    <property type="evidence" value="ECO:0007669"/>
    <property type="project" value="InterPro"/>
</dbReference>
<evidence type="ECO:0000313" key="2">
    <source>
        <dbReference type="EMBL" id="ACU70178.1"/>
    </source>
</evidence>
<dbReference type="Gene3D" id="3.40.630.30">
    <property type="match status" value="1"/>
</dbReference>
<name>C7Q790_CATAD</name>
<dbReference type="eggNOG" id="COG0456">
    <property type="taxonomic scope" value="Bacteria"/>
</dbReference>
<reference evidence="2 3" key="1">
    <citation type="journal article" date="2009" name="Stand. Genomic Sci.">
        <title>Complete genome sequence of Catenulispora acidiphila type strain (ID 139908).</title>
        <authorList>
            <person name="Copeland A."/>
            <person name="Lapidus A."/>
            <person name="Glavina Del Rio T."/>
            <person name="Nolan M."/>
            <person name="Lucas S."/>
            <person name="Chen F."/>
            <person name="Tice H."/>
            <person name="Cheng J.F."/>
            <person name="Bruce D."/>
            <person name="Goodwin L."/>
            <person name="Pitluck S."/>
            <person name="Mikhailova N."/>
            <person name="Pati A."/>
            <person name="Ivanova N."/>
            <person name="Mavromatis K."/>
            <person name="Chen A."/>
            <person name="Palaniappan K."/>
            <person name="Chain P."/>
            <person name="Land M."/>
            <person name="Hauser L."/>
            <person name="Chang Y.J."/>
            <person name="Jeffries C.D."/>
            <person name="Chertkov O."/>
            <person name="Brettin T."/>
            <person name="Detter J.C."/>
            <person name="Han C."/>
            <person name="Ali Z."/>
            <person name="Tindall B.J."/>
            <person name="Goker M."/>
            <person name="Bristow J."/>
            <person name="Eisen J.A."/>
            <person name="Markowitz V."/>
            <person name="Hugenholtz P."/>
            <person name="Kyrpides N.C."/>
            <person name="Klenk H.P."/>
        </authorList>
    </citation>
    <scope>NUCLEOTIDE SEQUENCE [LARGE SCALE GENOMIC DNA]</scope>
    <source>
        <strain evidence="3">DSM 44928 / JCM 14897 / NBRC 102108 / NRRL B-24433 / ID139908</strain>
    </source>
</reference>
<dbReference type="KEGG" id="cai:Caci_1253"/>
<evidence type="ECO:0000259" key="1">
    <source>
        <dbReference type="PROSITE" id="PS51186"/>
    </source>
</evidence>
<dbReference type="InterPro" id="IPR000182">
    <property type="entry name" value="GNAT_dom"/>
</dbReference>
<dbReference type="PANTHER" id="PTHR43072">
    <property type="entry name" value="N-ACETYLTRANSFERASE"/>
    <property type="match status" value="1"/>
</dbReference>
<dbReference type="AlphaFoldDB" id="C7Q790"/>
<dbReference type="HOGENOM" id="CLU_048109_0_0_11"/>
<evidence type="ECO:0000313" key="3">
    <source>
        <dbReference type="Proteomes" id="UP000000851"/>
    </source>
</evidence>
<dbReference type="PROSITE" id="PS51186">
    <property type="entry name" value="GNAT"/>
    <property type="match status" value="1"/>
</dbReference>
<dbReference type="RefSeq" id="WP_012785472.1">
    <property type="nucleotide sequence ID" value="NC_013131.1"/>
</dbReference>
<dbReference type="OrthoDB" id="9775595at2"/>
<organism evidence="2 3">
    <name type="scientific">Catenulispora acidiphila (strain DSM 44928 / JCM 14897 / NBRC 102108 / NRRL B-24433 / ID139908)</name>
    <dbReference type="NCBI Taxonomy" id="479433"/>
    <lineage>
        <taxon>Bacteria</taxon>
        <taxon>Bacillati</taxon>
        <taxon>Actinomycetota</taxon>
        <taxon>Actinomycetes</taxon>
        <taxon>Catenulisporales</taxon>
        <taxon>Catenulisporaceae</taxon>
        <taxon>Catenulispora</taxon>
    </lineage>
</organism>
<dbReference type="EMBL" id="CP001700">
    <property type="protein sequence ID" value="ACU70178.1"/>
    <property type="molecule type" value="Genomic_DNA"/>
</dbReference>
<dbReference type="InterPro" id="IPR016181">
    <property type="entry name" value="Acyl_CoA_acyltransferase"/>
</dbReference>
<protein>
    <submittedName>
        <fullName evidence="2">GCN5-related N-acetyltransferase</fullName>
    </submittedName>
</protein>
<dbReference type="Pfam" id="PF24553">
    <property type="entry name" value="Rv0428c_C"/>
    <property type="match status" value="1"/>
</dbReference>
<dbReference type="SUPFAM" id="SSF55729">
    <property type="entry name" value="Acyl-CoA N-acyltransferases (Nat)"/>
    <property type="match status" value="1"/>
</dbReference>
<dbReference type="Proteomes" id="UP000000851">
    <property type="component" value="Chromosome"/>
</dbReference>
<proteinExistence type="predicted"/>
<dbReference type="STRING" id="479433.Caci_1253"/>